<evidence type="ECO:0000259" key="2">
    <source>
        <dbReference type="Pfam" id="PF08550"/>
    </source>
</evidence>
<feature type="domain" description="Nitrogen regulatory protein areA GATA-like" evidence="2">
    <location>
        <begin position="131"/>
        <end position="158"/>
    </location>
</feature>
<dbReference type="GO" id="GO:0005737">
    <property type="term" value="C:cytoplasm"/>
    <property type="evidence" value="ECO:0007669"/>
    <property type="project" value="TreeGrafter"/>
</dbReference>
<evidence type="ECO:0000313" key="3">
    <source>
        <dbReference type="EMBL" id="EDR05415.1"/>
    </source>
</evidence>
<dbReference type="PANTHER" id="PTHR28014">
    <property type="entry name" value="NEGATIVE REGULATOR OF RAS-CAMP PATHWAY"/>
    <property type="match status" value="1"/>
</dbReference>
<dbReference type="GO" id="GO:0000122">
    <property type="term" value="P:negative regulation of transcription by RNA polymerase II"/>
    <property type="evidence" value="ECO:0007669"/>
    <property type="project" value="TreeGrafter"/>
</dbReference>
<gene>
    <name evidence="3" type="ORF">LACBIDRAFT_329696</name>
</gene>
<dbReference type="InParanoid" id="B0DIW5"/>
<feature type="region of interest" description="Disordered" evidence="1">
    <location>
        <begin position="350"/>
        <end position="389"/>
    </location>
</feature>
<organism evidence="4">
    <name type="scientific">Laccaria bicolor (strain S238N-H82 / ATCC MYA-4686)</name>
    <name type="common">Bicoloured deceiver</name>
    <name type="synonym">Laccaria laccata var. bicolor</name>
    <dbReference type="NCBI Taxonomy" id="486041"/>
    <lineage>
        <taxon>Eukaryota</taxon>
        <taxon>Fungi</taxon>
        <taxon>Dikarya</taxon>
        <taxon>Basidiomycota</taxon>
        <taxon>Agaricomycotina</taxon>
        <taxon>Agaricomycetes</taxon>
        <taxon>Agaricomycetidae</taxon>
        <taxon>Agaricales</taxon>
        <taxon>Agaricineae</taxon>
        <taxon>Hydnangiaceae</taxon>
        <taxon>Laccaria</taxon>
    </lineage>
</organism>
<dbReference type="GeneID" id="6079632"/>
<dbReference type="EMBL" id="DS547113">
    <property type="protein sequence ID" value="EDR05415.1"/>
    <property type="molecule type" value="Genomic_DNA"/>
</dbReference>
<proteinExistence type="predicted"/>
<dbReference type="STRING" id="486041.B0DIW5"/>
<evidence type="ECO:0000313" key="4">
    <source>
        <dbReference type="Proteomes" id="UP000001194"/>
    </source>
</evidence>
<dbReference type="OrthoDB" id="515401at2759"/>
<reference evidence="3 4" key="1">
    <citation type="journal article" date="2008" name="Nature">
        <title>The genome of Laccaria bicolor provides insights into mycorrhizal symbiosis.</title>
        <authorList>
            <person name="Martin F."/>
            <person name="Aerts A."/>
            <person name="Ahren D."/>
            <person name="Brun A."/>
            <person name="Danchin E.G.J."/>
            <person name="Duchaussoy F."/>
            <person name="Gibon J."/>
            <person name="Kohler A."/>
            <person name="Lindquist E."/>
            <person name="Pereda V."/>
            <person name="Salamov A."/>
            <person name="Shapiro H.J."/>
            <person name="Wuyts J."/>
            <person name="Blaudez D."/>
            <person name="Buee M."/>
            <person name="Brokstein P."/>
            <person name="Canbaeck B."/>
            <person name="Cohen D."/>
            <person name="Courty P.E."/>
            <person name="Coutinho P.M."/>
            <person name="Delaruelle C."/>
            <person name="Detter J.C."/>
            <person name="Deveau A."/>
            <person name="DiFazio S."/>
            <person name="Duplessis S."/>
            <person name="Fraissinet-Tachet L."/>
            <person name="Lucic E."/>
            <person name="Frey-Klett P."/>
            <person name="Fourrey C."/>
            <person name="Feussner I."/>
            <person name="Gay G."/>
            <person name="Grimwood J."/>
            <person name="Hoegger P.J."/>
            <person name="Jain P."/>
            <person name="Kilaru S."/>
            <person name="Labbe J."/>
            <person name="Lin Y.C."/>
            <person name="Legue V."/>
            <person name="Le Tacon F."/>
            <person name="Marmeisse R."/>
            <person name="Melayah D."/>
            <person name="Montanini B."/>
            <person name="Muratet M."/>
            <person name="Nehls U."/>
            <person name="Niculita-Hirzel H."/>
            <person name="Oudot-Le Secq M.P."/>
            <person name="Peter M."/>
            <person name="Quesneville H."/>
            <person name="Rajashekar B."/>
            <person name="Reich M."/>
            <person name="Rouhier N."/>
            <person name="Schmutz J."/>
            <person name="Yin T."/>
            <person name="Chalot M."/>
            <person name="Henrissat B."/>
            <person name="Kuees U."/>
            <person name="Lucas S."/>
            <person name="Van de Peer Y."/>
            <person name="Podila G.K."/>
            <person name="Polle A."/>
            <person name="Pukkila P.J."/>
            <person name="Richardson P.M."/>
            <person name="Rouze P."/>
            <person name="Sanders I.R."/>
            <person name="Stajich J.E."/>
            <person name="Tunlid A."/>
            <person name="Tuskan G."/>
            <person name="Grigoriev I.V."/>
        </authorList>
    </citation>
    <scope>NUCLEOTIDE SEQUENCE [LARGE SCALE GENOMIC DNA]</scope>
    <source>
        <strain evidence="4">S238N-H82 / ATCC MYA-4686</strain>
    </source>
</reference>
<dbReference type="InterPro" id="IPR053043">
    <property type="entry name" value="Ras-cAMP_regulatory"/>
</dbReference>
<feature type="region of interest" description="Disordered" evidence="1">
    <location>
        <begin position="432"/>
        <end position="474"/>
    </location>
</feature>
<dbReference type="RefSeq" id="XP_001883973.1">
    <property type="nucleotide sequence ID" value="XM_001883938.1"/>
</dbReference>
<keyword evidence="4" id="KW-1185">Reference proteome</keyword>
<sequence length="660" mass="72278">MNITSVAFHSEGKWLVPGSDDQNLGTSKELRWMKSTPRAWSGAIAYMRTQKPCKSPNVSLGSSCLSVFWGWGSSWISATAIRIGGHTTIQKNDNTEDKASSSMLVAFPAPVLSVTADAVRELEGSEALSGLWTLFTKCKESLKDGHRLENISGRLWYRELMPAVERDGDGDYRPLTSTLDMDERASLPLIPMHRSIPLIRKQSTIRRSGSVNQGTLMSVGKGYCDMLPPPNNSPTRSGIATLSISPATSPTDAEPRSVRYNLSILHPPSSPRANNDEGDGHFSCRVVTYACWEDVAGGYVPSGTVAESSMIGGSTATTQVLPSYVAGHPSPSLSDVASAQTSLLSSSILPLVSQPPSSTISPLPSSTSAIPSTSTSTSTQISTNPTHTAATNAIEMLVRASGEGRMSAGEVRVEARAKVDVCKDEVEARIRKDNHAQFDDQDADEDEDAESNSSKPCQHHQKYNSTSSTSSCASSSVSVLTGTTGVAGQTATNTTRRRTTSVGCAIPEVNGIKPLRRFWRRPHLEGHQRAWRPSWRLTKGFLWETKRCWSSWRVSRILLAPWILRHDRRNARDWRRARMKTHSYGGTPYRDKPKVAVEREECEYQDDEEAAVLFLHLSFLSSFNPSFPHRVPLGLSHSPFPYFDVGKGGVKLNLVKVDWS</sequence>
<dbReference type="GO" id="GO:0031930">
    <property type="term" value="P:mitochondria-nucleus signaling pathway"/>
    <property type="evidence" value="ECO:0007669"/>
    <property type="project" value="TreeGrafter"/>
</dbReference>
<dbReference type="Proteomes" id="UP000001194">
    <property type="component" value="Unassembled WGS sequence"/>
</dbReference>
<dbReference type="KEGG" id="lbc:LACBIDRAFT_329696"/>
<accession>B0DIW5</accession>
<feature type="compositionally biased region" description="Polar residues" evidence="1">
    <location>
        <begin position="233"/>
        <end position="251"/>
    </location>
</feature>
<dbReference type="AlphaFoldDB" id="B0DIW5"/>
<feature type="region of interest" description="Disordered" evidence="1">
    <location>
        <begin position="228"/>
        <end position="254"/>
    </location>
</feature>
<dbReference type="InterPro" id="IPR013860">
    <property type="entry name" value="AreA_GATA"/>
</dbReference>
<name>B0DIW5_LACBS</name>
<feature type="compositionally biased region" description="Acidic residues" evidence="1">
    <location>
        <begin position="439"/>
        <end position="450"/>
    </location>
</feature>
<dbReference type="Pfam" id="PF08550">
    <property type="entry name" value="GATA_AreA"/>
    <property type="match status" value="1"/>
</dbReference>
<dbReference type="GO" id="GO:0006808">
    <property type="term" value="P:regulation of nitrogen utilization"/>
    <property type="evidence" value="ECO:0007669"/>
    <property type="project" value="TreeGrafter"/>
</dbReference>
<protein>
    <submittedName>
        <fullName evidence="3">Predicted protein</fullName>
    </submittedName>
</protein>
<feature type="compositionally biased region" description="Low complexity" evidence="1">
    <location>
        <begin position="350"/>
        <end position="386"/>
    </location>
</feature>
<evidence type="ECO:0000256" key="1">
    <source>
        <dbReference type="SAM" id="MobiDB-lite"/>
    </source>
</evidence>
<dbReference type="HOGENOM" id="CLU_415638_0_0_1"/>
<feature type="compositionally biased region" description="Low complexity" evidence="1">
    <location>
        <begin position="465"/>
        <end position="474"/>
    </location>
</feature>
<dbReference type="PANTHER" id="PTHR28014:SF1">
    <property type="entry name" value="NEGATIVE REGULATOR OF RAS-CAMP PATHWAY"/>
    <property type="match status" value="1"/>
</dbReference>